<evidence type="ECO:0000313" key="8">
    <source>
        <dbReference type="EMBL" id="CAF1000464.1"/>
    </source>
</evidence>
<feature type="domain" description="C2HC/C3H-type" evidence="7">
    <location>
        <begin position="98"/>
        <end position="127"/>
    </location>
</feature>
<dbReference type="EMBL" id="CAJNOQ010003202">
    <property type="protein sequence ID" value="CAF1000464.1"/>
    <property type="molecule type" value="Genomic_DNA"/>
</dbReference>
<reference evidence="8" key="1">
    <citation type="submission" date="2021-02" db="EMBL/GenBank/DDBJ databases">
        <authorList>
            <person name="Nowell W R."/>
        </authorList>
    </citation>
    <scope>NUCLEOTIDE SEQUENCE</scope>
</reference>
<dbReference type="Proteomes" id="UP000663829">
    <property type="component" value="Unassembled WGS sequence"/>
</dbReference>
<keyword evidence="2" id="KW-0677">Repeat</keyword>
<evidence type="ECO:0000256" key="3">
    <source>
        <dbReference type="ARBA" id="ARBA00022771"/>
    </source>
</evidence>
<evidence type="ECO:0000259" key="7">
    <source>
        <dbReference type="PROSITE" id="PS52027"/>
    </source>
</evidence>
<protein>
    <recommendedName>
        <fullName evidence="7">C2HC/C3H-type domain-containing protein</fullName>
    </recommendedName>
</protein>
<dbReference type="OrthoDB" id="10255185at2759"/>
<feature type="compositionally biased region" description="Low complexity" evidence="6">
    <location>
        <begin position="359"/>
        <end position="374"/>
    </location>
</feature>
<feature type="region of interest" description="Disordered" evidence="6">
    <location>
        <begin position="244"/>
        <end position="375"/>
    </location>
</feature>
<dbReference type="AlphaFoldDB" id="A0A814GRX0"/>
<feature type="compositionally biased region" description="Polar residues" evidence="6">
    <location>
        <begin position="330"/>
        <end position="343"/>
    </location>
</feature>
<dbReference type="InterPro" id="IPR026319">
    <property type="entry name" value="ZC2HC1A/B-like"/>
</dbReference>
<keyword evidence="10" id="KW-1185">Reference proteome</keyword>
<evidence type="ECO:0000256" key="2">
    <source>
        <dbReference type="ARBA" id="ARBA00022737"/>
    </source>
</evidence>
<dbReference type="Proteomes" id="UP000681722">
    <property type="component" value="Unassembled WGS sequence"/>
</dbReference>
<sequence>MQKHQAICRKIQKKRKIFDAGKQRATDSDIPYAATRKTLQIYKGEIRPQDEKSKYKKPNWRERHRSLIKSIREARSVTQALKSGGPLPEFIPSEVPSDYVECPYCNRNFNPHAAQRHTPFCKAQYEKKHRQLPPPSTIRNQQQHQLDRRKPPLPANQRQQSYSSDTLLSTTYSFYLLLGLYSQVPPTNDIYGNGYKHSNSAPTLLRQNQYTTSYNDPVNYPIAEKKQEGWGFKRLFSFMHKSDKQRLPPVNNHTEYENEEYGYGDDPYYSNNYSRNVKPQQPVTMRTGRTQENTSLNVRARQRSTENPREVMNRRLKSPVAPAPPIRYRNSGNNSYAQTTRQRPTAVIRGDPYNSGSTSYRQQRQQPQQSPYSSVSRISKQCYECGAMNAEYAKFCNECGTRRI</sequence>
<evidence type="ECO:0000313" key="10">
    <source>
        <dbReference type="Proteomes" id="UP000663829"/>
    </source>
</evidence>
<dbReference type="GO" id="GO:0008270">
    <property type="term" value="F:zinc ion binding"/>
    <property type="evidence" value="ECO:0007669"/>
    <property type="project" value="UniProtKB-KW"/>
</dbReference>
<feature type="compositionally biased region" description="Basic and acidic residues" evidence="6">
    <location>
        <begin position="303"/>
        <end position="313"/>
    </location>
</feature>
<evidence type="ECO:0000256" key="1">
    <source>
        <dbReference type="ARBA" id="ARBA00022723"/>
    </source>
</evidence>
<keyword evidence="4" id="KW-0862">Zinc</keyword>
<organism evidence="8 10">
    <name type="scientific">Didymodactylos carnosus</name>
    <dbReference type="NCBI Taxonomy" id="1234261"/>
    <lineage>
        <taxon>Eukaryota</taxon>
        <taxon>Metazoa</taxon>
        <taxon>Spiralia</taxon>
        <taxon>Gnathifera</taxon>
        <taxon>Rotifera</taxon>
        <taxon>Eurotatoria</taxon>
        <taxon>Bdelloidea</taxon>
        <taxon>Philodinida</taxon>
        <taxon>Philodinidae</taxon>
        <taxon>Didymodactylos</taxon>
    </lineage>
</organism>
<evidence type="ECO:0000313" key="9">
    <source>
        <dbReference type="EMBL" id="CAF3771898.1"/>
    </source>
</evidence>
<keyword evidence="3 5" id="KW-0863">Zinc-finger</keyword>
<evidence type="ECO:0000256" key="5">
    <source>
        <dbReference type="PROSITE-ProRule" id="PRU01371"/>
    </source>
</evidence>
<proteinExistence type="predicted"/>
<evidence type="ECO:0000256" key="4">
    <source>
        <dbReference type="ARBA" id="ARBA00022833"/>
    </source>
</evidence>
<accession>A0A814GRX0</accession>
<comment type="caution">
    <text evidence="8">The sequence shown here is derived from an EMBL/GenBank/DDBJ whole genome shotgun (WGS) entry which is preliminary data.</text>
</comment>
<keyword evidence="1" id="KW-0479">Metal-binding</keyword>
<feature type="compositionally biased region" description="Polar residues" evidence="6">
    <location>
        <begin position="270"/>
        <end position="297"/>
    </location>
</feature>
<feature type="region of interest" description="Disordered" evidence="6">
    <location>
        <begin position="126"/>
        <end position="162"/>
    </location>
</feature>
<dbReference type="PROSITE" id="PS52027">
    <property type="entry name" value="ZF_C2HC_C3H"/>
    <property type="match status" value="1"/>
</dbReference>
<dbReference type="InterPro" id="IPR049899">
    <property type="entry name" value="Znf_C2HC_C3H"/>
</dbReference>
<dbReference type="PANTHER" id="PTHR13555">
    <property type="entry name" value="C2H2 ZINC FINGER CGI-62-RELATED"/>
    <property type="match status" value="1"/>
</dbReference>
<dbReference type="EMBL" id="CAJOBC010003201">
    <property type="protein sequence ID" value="CAF3771898.1"/>
    <property type="molecule type" value="Genomic_DNA"/>
</dbReference>
<name>A0A814GRX0_9BILA</name>
<evidence type="ECO:0000256" key="6">
    <source>
        <dbReference type="SAM" id="MobiDB-lite"/>
    </source>
</evidence>
<gene>
    <name evidence="8" type="ORF">GPM918_LOCUS13728</name>
    <name evidence="9" type="ORF">SRO942_LOCUS13727</name>
</gene>